<evidence type="ECO:0000313" key="2">
    <source>
        <dbReference type="EMBL" id="QCC53259.1"/>
    </source>
</evidence>
<dbReference type="EMBL" id="CP031306">
    <property type="protein sequence ID" value="QCC56048.1"/>
    <property type="molecule type" value="Genomic_DNA"/>
</dbReference>
<feature type="transmembrane region" description="Helical" evidence="1">
    <location>
        <begin position="51"/>
        <end position="70"/>
    </location>
</feature>
<dbReference type="Proteomes" id="UP000296822">
    <property type="component" value="Plasmid unnamed1"/>
</dbReference>
<gene>
    <name evidence="2" type="ORF">DV706_01410</name>
    <name evidence="3" type="ORF">DV706_15860</name>
</gene>
<keyword evidence="3" id="KW-0614">Plasmid</keyword>
<name>A0A4D6HRQ7_9EURY</name>
<evidence type="ECO:0000256" key="1">
    <source>
        <dbReference type="SAM" id="Phobius"/>
    </source>
</evidence>
<geneLocation type="plasmid" evidence="3">
    <name>unnamed1</name>
</geneLocation>
<keyword evidence="1" id="KW-1133">Transmembrane helix</keyword>
<dbReference type="Proteomes" id="UP000296822">
    <property type="component" value="Chromosome"/>
</dbReference>
<evidence type="ECO:0000313" key="3">
    <source>
        <dbReference type="EMBL" id="QCC56048.1"/>
    </source>
</evidence>
<keyword evidence="1" id="KW-0812">Transmembrane</keyword>
<evidence type="ECO:0000313" key="4">
    <source>
        <dbReference type="Proteomes" id="UP000296822"/>
    </source>
</evidence>
<reference evidence="3 4" key="1">
    <citation type="journal article" date="2019" name="Nat. Commun.">
        <title>A new type of DNA phosphorothioation-based antiviral system in archaea.</title>
        <authorList>
            <person name="Xiong L."/>
            <person name="Liu S."/>
            <person name="Chen S."/>
            <person name="Xiao Y."/>
            <person name="Zhu B."/>
            <person name="Gao Y."/>
            <person name="Zhang Y."/>
            <person name="Chen B."/>
            <person name="Luo J."/>
            <person name="Deng Z."/>
            <person name="Chen X."/>
            <person name="Wang L."/>
            <person name="Chen S."/>
        </authorList>
    </citation>
    <scope>NUCLEOTIDE SEQUENCE [LARGE SCALE GENOMIC DNA]</scope>
    <source>
        <strain evidence="3 4">JCM 10635</strain>
        <plasmid evidence="3 4">unnamed1</plasmid>
    </source>
</reference>
<organism evidence="3 4">
    <name type="scientific">Natronorubrum bangense</name>
    <dbReference type="NCBI Taxonomy" id="61858"/>
    <lineage>
        <taxon>Archaea</taxon>
        <taxon>Methanobacteriati</taxon>
        <taxon>Methanobacteriota</taxon>
        <taxon>Stenosarchaea group</taxon>
        <taxon>Halobacteria</taxon>
        <taxon>Halobacteriales</taxon>
        <taxon>Natrialbaceae</taxon>
        <taxon>Natronorubrum</taxon>
    </lineage>
</organism>
<sequence length="72" mass="7435">MLVLVAGLALVGFGVAGLRYAPAIVTAQHRQGMAPLEGDEIDETDRIRATKWVGAVFVIGGLALLGYGIGVV</sequence>
<dbReference type="AlphaFoldDB" id="A0A4D6HRQ7"/>
<proteinExistence type="predicted"/>
<dbReference type="EMBL" id="CP031305">
    <property type="protein sequence ID" value="QCC53259.1"/>
    <property type="molecule type" value="Genomic_DNA"/>
</dbReference>
<dbReference type="KEGG" id="nbg:DV706_15860"/>
<protein>
    <submittedName>
        <fullName evidence="3">Uncharacterized protein</fullName>
    </submittedName>
</protein>
<dbReference type="RefSeq" id="WP_006067956.1">
    <property type="nucleotide sequence ID" value="NZ_CP031305.1"/>
</dbReference>
<keyword evidence="1" id="KW-0472">Membrane</keyword>
<accession>A0A4D6HRQ7</accession>
<dbReference type="KEGG" id="nbg:DV706_01410"/>
<dbReference type="GeneID" id="39852746"/>